<accession>A0ABU4I015</accession>
<feature type="compositionally biased region" description="Low complexity" evidence="1">
    <location>
        <begin position="9"/>
        <end position="23"/>
    </location>
</feature>
<comment type="caution">
    <text evidence="2">The sequence shown here is derived from an EMBL/GenBank/DDBJ whole genome shotgun (WGS) entry which is preliminary data.</text>
</comment>
<evidence type="ECO:0000313" key="3">
    <source>
        <dbReference type="Proteomes" id="UP001284601"/>
    </source>
</evidence>
<reference evidence="2 3" key="2">
    <citation type="submission" date="2023-10" db="EMBL/GenBank/DDBJ databases">
        <authorList>
            <person name="Han X.F."/>
        </authorList>
    </citation>
    <scope>NUCLEOTIDE SEQUENCE [LARGE SCALE GENOMIC DNA]</scope>
    <source>
        <strain evidence="2 3">KCTC 39840</strain>
    </source>
</reference>
<organism evidence="2 3">
    <name type="scientific">Conexibacter stalactiti</name>
    <dbReference type="NCBI Taxonomy" id="1940611"/>
    <lineage>
        <taxon>Bacteria</taxon>
        <taxon>Bacillati</taxon>
        <taxon>Actinomycetota</taxon>
        <taxon>Thermoleophilia</taxon>
        <taxon>Solirubrobacterales</taxon>
        <taxon>Conexibacteraceae</taxon>
        <taxon>Conexibacter</taxon>
    </lineage>
</organism>
<dbReference type="EMBL" id="JAWSTH010000097">
    <property type="protein sequence ID" value="MDW5597664.1"/>
    <property type="molecule type" value="Genomic_DNA"/>
</dbReference>
<keyword evidence="3" id="KW-1185">Reference proteome</keyword>
<reference evidence="3" key="1">
    <citation type="submission" date="2023-07" db="EMBL/GenBank/DDBJ databases">
        <title>Conexibacter stalactiti sp. nov., isolated from stalactites in a lava cave and emended description of the genus Conexibacter.</title>
        <authorList>
            <person name="Lee S.D."/>
        </authorList>
    </citation>
    <scope>NUCLEOTIDE SEQUENCE [LARGE SCALE GENOMIC DNA]</scope>
    <source>
        <strain evidence="3">KCTC 39840</strain>
    </source>
</reference>
<sequence>MHADPFTTAAEPADGAGESAAAGSTAAAADSPLARLRAAFDARRSAAELFLPIPGWEGALVARVTVPDHDFVRSLVGATGTIDWMADFVAATVTGLYEPAGVDDEGEPQLTALEGSSGPLRFDTQFGAQVGLEDVSSARAAVQAAFTVGGDGGFPVVNVVALAEFANKIDAWLNDTSREVAEAIVPGR</sequence>
<protein>
    <submittedName>
        <fullName evidence="2">Uncharacterized protein</fullName>
    </submittedName>
</protein>
<evidence type="ECO:0000313" key="2">
    <source>
        <dbReference type="EMBL" id="MDW5597664.1"/>
    </source>
</evidence>
<dbReference type="RefSeq" id="WP_318600130.1">
    <property type="nucleotide sequence ID" value="NZ_JAWSTH010000097.1"/>
</dbReference>
<proteinExistence type="predicted"/>
<name>A0ABU4I015_9ACTN</name>
<gene>
    <name evidence="2" type="ORF">R7226_25155</name>
</gene>
<evidence type="ECO:0000256" key="1">
    <source>
        <dbReference type="SAM" id="MobiDB-lite"/>
    </source>
</evidence>
<dbReference type="Proteomes" id="UP001284601">
    <property type="component" value="Unassembled WGS sequence"/>
</dbReference>
<feature type="region of interest" description="Disordered" evidence="1">
    <location>
        <begin position="1"/>
        <end position="23"/>
    </location>
</feature>